<dbReference type="Proteomes" id="UP001519460">
    <property type="component" value="Unassembled WGS sequence"/>
</dbReference>
<accession>A0ABD0JRM6</accession>
<evidence type="ECO:0000313" key="3">
    <source>
        <dbReference type="Proteomes" id="UP001519460"/>
    </source>
</evidence>
<evidence type="ECO:0000256" key="1">
    <source>
        <dbReference type="SAM" id="MobiDB-lite"/>
    </source>
</evidence>
<comment type="caution">
    <text evidence="2">The sequence shown here is derived from an EMBL/GenBank/DDBJ whole genome shotgun (WGS) entry which is preliminary data.</text>
</comment>
<evidence type="ECO:0000313" key="2">
    <source>
        <dbReference type="EMBL" id="KAK7477756.1"/>
    </source>
</evidence>
<name>A0ABD0JRM6_9CAEN</name>
<dbReference type="EMBL" id="JACVVK020000341">
    <property type="protein sequence ID" value="KAK7477756.1"/>
    <property type="molecule type" value="Genomic_DNA"/>
</dbReference>
<gene>
    <name evidence="2" type="ORF">BaRGS_00030939</name>
</gene>
<protein>
    <recommendedName>
        <fullName evidence="4">CST complex subunit CTC1</fullName>
    </recommendedName>
</protein>
<dbReference type="AlphaFoldDB" id="A0ABD0JRM6"/>
<reference evidence="2 3" key="1">
    <citation type="journal article" date="2023" name="Sci. Data">
        <title>Genome assembly of the Korean intertidal mud-creeper Batillaria attramentaria.</title>
        <authorList>
            <person name="Patra A.K."/>
            <person name="Ho P.T."/>
            <person name="Jun S."/>
            <person name="Lee S.J."/>
            <person name="Kim Y."/>
            <person name="Won Y.J."/>
        </authorList>
    </citation>
    <scope>NUCLEOTIDE SEQUENCE [LARGE SCALE GENOMIC DNA]</scope>
    <source>
        <strain evidence="2">Wonlab-2016</strain>
    </source>
</reference>
<keyword evidence="3" id="KW-1185">Reference proteome</keyword>
<evidence type="ECO:0008006" key="4">
    <source>
        <dbReference type="Google" id="ProtNLM"/>
    </source>
</evidence>
<feature type="region of interest" description="Disordered" evidence="1">
    <location>
        <begin position="170"/>
        <end position="251"/>
    </location>
</feature>
<sequence length="251" mass="28248">MPSRLVGVNVKVYYCDGLMLTSVDCDVSDHPAKSSEGPRAKRVELSGIVSGLGPKESIFLQQRPSLTTWGRLTASCCPRYQFHLLSPLSTTLLLTSEEFSDGPASHQRLFDLGCAHAMDSTTEDDEFESLVFRFPENHHTKEKTLNTLHPLSRLDHSCCRSGLILQISHGKSQSLTKRRQQISHGKSQSLTKRRQQISHGKSQSLTKRRQQISHGKSQSLTKRRQQISHGKSQSLTKRRQQSVGEYPWISV</sequence>
<organism evidence="2 3">
    <name type="scientific">Batillaria attramentaria</name>
    <dbReference type="NCBI Taxonomy" id="370345"/>
    <lineage>
        <taxon>Eukaryota</taxon>
        <taxon>Metazoa</taxon>
        <taxon>Spiralia</taxon>
        <taxon>Lophotrochozoa</taxon>
        <taxon>Mollusca</taxon>
        <taxon>Gastropoda</taxon>
        <taxon>Caenogastropoda</taxon>
        <taxon>Sorbeoconcha</taxon>
        <taxon>Cerithioidea</taxon>
        <taxon>Batillariidae</taxon>
        <taxon>Batillaria</taxon>
    </lineage>
</organism>
<proteinExistence type="predicted"/>